<feature type="domain" description="MOSC" evidence="1">
    <location>
        <begin position="28"/>
        <end position="161"/>
    </location>
</feature>
<dbReference type="Pfam" id="PF03473">
    <property type="entry name" value="MOSC"/>
    <property type="match status" value="1"/>
</dbReference>
<dbReference type="SUPFAM" id="SSF50800">
    <property type="entry name" value="PK beta-barrel domain-like"/>
    <property type="match status" value="1"/>
</dbReference>
<sequence>MEIISVNVGIPQTIIYKGKELDTGIYKSPVSSPLHVSKVQLDGDGQADLVNHGGADKALCVYCEEHYAWDHKLDRNLTWGAFGENLTVRGLLEEEVCIGDTYQIGEAIVQVSQPRQPCHKLAKRHDVADLAVQVQDTGFTGYYFRVLQEGIIPVQPEVALVAKHEAGVTVAFANQIMYHDQSNLEGIERILAVEALSASWRESFAKRLVKLQA</sequence>
<reference evidence="2" key="1">
    <citation type="submission" date="2020-09" db="EMBL/GenBank/DDBJ databases">
        <title>Draft Genome Sequence of Paenibacillus sp. WST5.</title>
        <authorList>
            <person name="Bao Z."/>
        </authorList>
    </citation>
    <scope>NUCLEOTIDE SEQUENCE</scope>
    <source>
        <strain evidence="2">WST5</strain>
    </source>
</reference>
<gene>
    <name evidence="2" type="ORF">ICC18_26085</name>
</gene>
<dbReference type="GO" id="GO:0030151">
    <property type="term" value="F:molybdenum ion binding"/>
    <property type="evidence" value="ECO:0007669"/>
    <property type="project" value="InterPro"/>
</dbReference>
<accession>A0A926KWS0</accession>
<dbReference type="Pfam" id="PF03475">
    <property type="entry name" value="YiiM_3-alpha"/>
    <property type="match status" value="1"/>
</dbReference>
<dbReference type="RefSeq" id="WP_188177353.1">
    <property type="nucleotide sequence ID" value="NZ_JACVVD010000011.1"/>
</dbReference>
<organism evidence="2 3">
    <name type="scientific">Paenibacillus sedimenti</name>
    <dbReference type="NCBI Taxonomy" id="2770274"/>
    <lineage>
        <taxon>Bacteria</taxon>
        <taxon>Bacillati</taxon>
        <taxon>Bacillota</taxon>
        <taxon>Bacilli</taxon>
        <taxon>Bacillales</taxon>
        <taxon>Paenibacillaceae</taxon>
        <taxon>Paenibacillus</taxon>
    </lineage>
</organism>
<dbReference type="EMBL" id="JACVVD010000011">
    <property type="protein sequence ID" value="MBD0383579.1"/>
    <property type="molecule type" value="Genomic_DNA"/>
</dbReference>
<dbReference type="InterPro" id="IPR005163">
    <property type="entry name" value="Tri_helical_YiiM-like"/>
</dbReference>
<comment type="caution">
    <text evidence="2">The sequence shown here is derived from an EMBL/GenBank/DDBJ whole genome shotgun (WGS) entry which is preliminary data.</text>
</comment>
<evidence type="ECO:0000259" key="1">
    <source>
        <dbReference type="PROSITE" id="PS51340"/>
    </source>
</evidence>
<keyword evidence="3" id="KW-1185">Reference proteome</keyword>
<dbReference type="Gene3D" id="2.40.33.20">
    <property type="entry name" value="PK beta-barrel domain-like"/>
    <property type="match status" value="1"/>
</dbReference>
<dbReference type="InterPro" id="IPR005302">
    <property type="entry name" value="MoCF_Sase_C"/>
</dbReference>
<dbReference type="InterPro" id="IPR052353">
    <property type="entry name" value="Benzoxazolinone_Detox_Enz"/>
</dbReference>
<evidence type="ECO:0000313" key="2">
    <source>
        <dbReference type="EMBL" id="MBD0383579.1"/>
    </source>
</evidence>
<dbReference type="GO" id="GO:0030170">
    <property type="term" value="F:pyridoxal phosphate binding"/>
    <property type="evidence" value="ECO:0007669"/>
    <property type="project" value="InterPro"/>
</dbReference>
<dbReference type="PANTHER" id="PTHR30212">
    <property type="entry name" value="PROTEIN YIIM"/>
    <property type="match status" value="1"/>
</dbReference>
<dbReference type="PANTHER" id="PTHR30212:SF4">
    <property type="entry name" value="MOSC DOMAIN-CONTAINING PROTEIN"/>
    <property type="match status" value="1"/>
</dbReference>
<proteinExistence type="predicted"/>
<dbReference type="GO" id="GO:0003824">
    <property type="term" value="F:catalytic activity"/>
    <property type="evidence" value="ECO:0007669"/>
    <property type="project" value="InterPro"/>
</dbReference>
<dbReference type="Proteomes" id="UP000650466">
    <property type="component" value="Unassembled WGS sequence"/>
</dbReference>
<evidence type="ECO:0000313" key="3">
    <source>
        <dbReference type="Proteomes" id="UP000650466"/>
    </source>
</evidence>
<protein>
    <submittedName>
        <fullName evidence="2">MOSC domain-containing protein</fullName>
    </submittedName>
</protein>
<name>A0A926KWS0_9BACL</name>
<dbReference type="AlphaFoldDB" id="A0A926KWS0"/>
<dbReference type="PROSITE" id="PS51340">
    <property type="entry name" value="MOSC"/>
    <property type="match status" value="1"/>
</dbReference>
<dbReference type="InterPro" id="IPR011037">
    <property type="entry name" value="Pyrv_Knase-like_insert_dom_sf"/>
</dbReference>